<evidence type="ECO:0000313" key="4">
    <source>
        <dbReference type="Proteomes" id="UP001501303"/>
    </source>
</evidence>
<dbReference type="SUPFAM" id="SSF53474">
    <property type="entry name" value="alpha/beta-Hydrolases"/>
    <property type="match status" value="1"/>
</dbReference>
<protein>
    <submittedName>
        <fullName evidence="3">Epoxide hydrolase EphA</fullName>
    </submittedName>
</protein>
<reference evidence="3 4" key="1">
    <citation type="journal article" date="2019" name="Int. J. Syst. Evol. Microbiol.">
        <title>The Global Catalogue of Microorganisms (GCM) 10K type strain sequencing project: providing services to taxonomists for standard genome sequencing and annotation.</title>
        <authorList>
            <consortium name="The Broad Institute Genomics Platform"/>
            <consortium name="The Broad Institute Genome Sequencing Center for Infectious Disease"/>
            <person name="Wu L."/>
            <person name="Ma J."/>
        </authorList>
    </citation>
    <scope>NUCLEOTIDE SEQUENCE [LARGE SCALE GENOMIC DNA]</scope>
    <source>
        <strain evidence="3 4">JCM 13581</strain>
    </source>
</reference>
<feature type="domain" description="AB hydrolase-1" evidence="2">
    <location>
        <begin position="21"/>
        <end position="259"/>
    </location>
</feature>
<dbReference type="Proteomes" id="UP001501303">
    <property type="component" value="Unassembled WGS sequence"/>
</dbReference>
<dbReference type="PRINTS" id="PR00111">
    <property type="entry name" value="ABHYDROLASE"/>
</dbReference>
<dbReference type="GO" id="GO:0016787">
    <property type="term" value="F:hydrolase activity"/>
    <property type="evidence" value="ECO:0007669"/>
    <property type="project" value="UniProtKB-KW"/>
</dbReference>
<evidence type="ECO:0000259" key="2">
    <source>
        <dbReference type="Pfam" id="PF00561"/>
    </source>
</evidence>
<dbReference type="EMBL" id="BAAAMJ010000015">
    <property type="protein sequence ID" value="GAA1907828.1"/>
    <property type="molecule type" value="Genomic_DNA"/>
</dbReference>
<dbReference type="Pfam" id="PF00561">
    <property type="entry name" value="Abhydrolase_1"/>
    <property type="match status" value="1"/>
</dbReference>
<dbReference type="PANTHER" id="PTHR43329">
    <property type="entry name" value="EPOXIDE HYDROLASE"/>
    <property type="match status" value="1"/>
</dbReference>
<organism evidence="3 4">
    <name type="scientific">Streptomyces sodiiphilus</name>
    <dbReference type="NCBI Taxonomy" id="226217"/>
    <lineage>
        <taxon>Bacteria</taxon>
        <taxon>Bacillati</taxon>
        <taxon>Actinomycetota</taxon>
        <taxon>Actinomycetes</taxon>
        <taxon>Kitasatosporales</taxon>
        <taxon>Streptomycetaceae</taxon>
        <taxon>Streptomyces</taxon>
    </lineage>
</organism>
<dbReference type="Gene3D" id="3.40.50.1820">
    <property type="entry name" value="alpha/beta hydrolase"/>
    <property type="match status" value="1"/>
</dbReference>
<gene>
    <name evidence="3" type="primary">ephA</name>
    <name evidence="3" type="ORF">GCM10009716_17210</name>
</gene>
<evidence type="ECO:0000313" key="3">
    <source>
        <dbReference type="EMBL" id="GAA1907828.1"/>
    </source>
</evidence>
<dbReference type="InterPro" id="IPR000073">
    <property type="entry name" value="AB_hydrolase_1"/>
</dbReference>
<evidence type="ECO:0000256" key="1">
    <source>
        <dbReference type="ARBA" id="ARBA00022801"/>
    </source>
</evidence>
<proteinExistence type="predicted"/>
<accession>A0ABN2NZ11</accession>
<keyword evidence="1 3" id="KW-0378">Hydrolase</keyword>
<sequence length="281" mass="30709">MRVDVHGVRLEVQVSGSGADVLLVHGYPDTHACWRYQVAALNAAGYRTIAPDLRGFGASDKPSGTGEYELSRHAADLLGVLDHMGVERVHLVGHDWGSVLVQLVAATAPHRVASVTCMSVGRPGSAMAAGLEQWQKSWYMLLFQFEGVAERWLAQDDFRHARQLLAGHPDREEVIERLRDPEELSSTLAIYRTGARPEQLTAPQAADGPSLPSPVMGIWSSGDPFLTEHSMTALGRHVNGQWRYERLEGPGHWMQLEAPDRVNELLLDFLAGAGGPSAPAR</sequence>
<comment type="caution">
    <text evidence="3">The sequence shown here is derived from an EMBL/GenBank/DDBJ whole genome shotgun (WGS) entry which is preliminary data.</text>
</comment>
<dbReference type="InterPro" id="IPR029058">
    <property type="entry name" value="AB_hydrolase_fold"/>
</dbReference>
<dbReference type="RefSeq" id="WP_344260047.1">
    <property type="nucleotide sequence ID" value="NZ_BAAAMJ010000015.1"/>
</dbReference>
<dbReference type="PRINTS" id="PR00412">
    <property type="entry name" value="EPOXHYDRLASE"/>
</dbReference>
<name>A0ABN2NZ11_9ACTN</name>
<keyword evidence="4" id="KW-1185">Reference proteome</keyword>
<dbReference type="InterPro" id="IPR000639">
    <property type="entry name" value="Epox_hydrolase-like"/>
</dbReference>